<dbReference type="EMBL" id="FCNP01000050">
    <property type="protein sequence ID" value="CVI64028.1"/>
    <property type="molecule type" value="Genomic_DNA"/>
</dbReference>
<organism evidence="2 3">
    <name type="scientific">Agrobacterium deltaense NCPPB 1641</name>
    <dbReference type="NCBI Taxonomy" id="1183425"/>
    <lineage>
        <taxon>Bacteria</taxon>
        <taxon>Pseudomonadati</taxon>
        <taxon>Pseudomonadota</taxon>
        <taxon>Alphaproteobacteria</taxon>
        <taxon>Hyphomicrobiales</taxon>
        <taxon>Rhizobiaceae</taxon>
        <taxon>Rhizobium/Agrobacterium group</taxon>
        <taxon>Agrobacterium</taxon>
    </lineage>
</organism>
<name>A0A1S7UCC0_9HYPH</name>
<reference evidence="2" key="1">
    <citation type="submission" date="2016-01" db="EMBL/GenBank/DDBJ databases">
        <authorList>
            <person name="Regsiter A."/>
            <person name="william w."/>
        </authorList>
    </citation>
    <scope>NUCLEOTIDE SEQUENCE</scope>
    <source>
        <strain evidence="2">NCPPB 1641</strain>
    </source>
</reference>
<dbReference type="Proteomes" id="UP000192140">
    <property type="component" value="Unassembled WGS sequence"/>
</dbReference>
<dbReference type="AlphaFoldDB" id="A0A1S7UCC0"/>
<proteinExistence type="predicted"/>
<comment type="caution">
    <text evidence="2">The sequence shown here is derived from an EMBL/GenBank/DDBJ whole genome shotgun (WGS) entry which is preliminary data.</text>
</comment>
<evidence type="ECO:0000313" key="3">
    <source>
        <dbReference type="Proteomes" id="UP000192140"/>
    </source>
</evidence>
<evidence type="ECO:0000256" key="1">
    <source>
        <dbReference type="SAM" id="MobiDB-lite"/>
    </source>
</evidence>
<keyword evidence="3" id="KW-1185">Reference proteome</keyword>
<sequence length="56" mass="6387">MQQAGNYFPKVAIYPFGNRDLSCRRAVGEALGRGHPRTSDLERRRANPRLPETGRF</sequence>
<evidence type="ECO:0000313" key="2">
    <source>
        <dbReference type="EMBL" id="CVI64028.1"/>
    </source>
</evidence>
<feature type="region of interest" description="Disordered" evidence="1">
    <location>
        <begin position="31"/>
        <end position="56"/>
    </location>
</feature>
<protein>
    <submittedName>
        <fullName evidence="2">Uncharacterized protein</fullName>
    </submittedName>
</protein>
<gene>
    <name evidence="2" type="ORF">AGR7A_pAt30076</name>
</gene>
<accession>A0A1S7UCC0</accession>